<dbReference type="GO" id="GO:0005829">
    <property type="term" value="C:cytosol"/>
    <property type="evidence" value="ECO:0007669"/>
    <property type="project" value="TreeGrafter"/>
</dbReference>
<dbReference type="STRING" id="1405.B7492_28975"/>
<evidence type="ECO:0000313" key="6">
    <source>
        <dbReference type="Proteomes" id="UP000264294"/>
    </source>
</evidence>
<dbReference type="RefSeq" id="WP_042981151.1">
    <property type="nucleotide sequence ID" value="NZ_JMQC01000008.1"/>
</dbReference>
<reference evidence="3 5" key="1">
    <citation type="submission" date="2014-04" db="EMBL/GenBank/DDBJ databases">
        <authorList>
            <person name="Bishop-Lilly K.A."/>
            <person name="Broomall S.M."/>
            <person name="Chain P.S."/>
            <person name="Chertkov O."/>
            <person name="Coyne S.R."/>
            <person name="Daligault H.E."/>
            <person name="Davenport K.W."/>
            <person name="Erkkila T."/>
            <person name="Frey K.G."/>
            <person name="Gibbons H.S."/>
            <person name="Gu W."/>
            <person name="Jaissle J."/>
            <person name="Johnson S.L."/>
            <person name="Koroleva G.I."/>
            <person name="Ladner J.T."/>
            <person name="Lo C.-C."/>
            <person name="Minogue T.D."/>
            <person name="Munk C."/>
            <person name="Palacios G.F."/>
            <person name="Redden C.L."/>
            <person name="Rosenzweig C.N."/>
            <person name="Scholz M.B."/>
            <person name="Teshima H."/>
            <person name="Xu Y."/>
        </authorList>
    </citation>
    <scope>NUCLEOTIDE SEQUENCE [LARGE SCALE GENOMIC DNA]</scope>
    <source>
        <strain evidence="3 5">BHP</strain>
    </source>
</reference>
<proteinExistence type="predicted"/>
<dbReference type="InterPro" id="IPR018490">
    <property type="entry name" value="cNMP-bd_dom_sf"/>
</dbReference>
<dbReference type="Gene3D" id="2.60.120.10">
    <property type="entry name" value="Jelly Rolls"/>
    <property type="match status" value="1"/>
</dbReference>
<dbReference type="PANTHER" id="PTHR24567:SF26">
    <property type="entry name" value="REGULATORY PROTEIN YEIL"/>
    <property type="match status" value="1"/>
</dbReference>
<dbReference type="EMBL" id="QVOD01000007">
    <property type="protein sequence ID" value="RFT67399.1"/>
    <property type="molecule type" value="Genomic_DNA"/>
</dbReference>
<dbReference type="GO" id="GO:0003700">
    <property type="term" value="F:DNA-binding transcription factor activity"/>
    <property type="evidence" value="ECO:0007669"/>
    <property type="project" value="TreeGrafter"/>
</dbReference>
<dbReference type="InterPro" id="IPR050397">
    <property type="entry name" value="Env_Response_Regulators"/>
</dbReference>
<feature type="domain" description="Cyclic nucleotide-binding" evidence="2">
    <location>
        <begin position="36"/>
        <end position="135"/>
    </location>
</feature>
<dbReference type="PANTHER" id="PTHR24567">
    <property type="entry name" value="CRP FAMILY TRANSCRIPTIONAL REGULATORY PROTEIN"/>
    <property type="match status" value="1"/>
</dbReference>
<protein>
    <submittedName>
        <fullName evidence="3">Regulatory protein nsr</fullName>
    </submittedName>
    <submittedName>
        <fullName evidence="4">Transcriptional regulator YeiL</fullName>
    </submittedName>
</protein>
<dbReference type="Proteomes" id="UP000029389">
    <property type="component" value="Unassembled WGS sequence"/>
</dbReference>
<sequence length="223" mass="26122">MKISKNSKEIHHYIQAYNFQTLFSFDVLPYTEIHSFQKKETLCSEGTDIPYLYYLISGKAKIYMTHKNGKVSLINFIKAPSFIGELGLIGVESVTKGIEAIEECTCLALPLKDCRPLLLQDATFLHRLCKFIGEKTITRTENYAKNYSYPFENRFAAFILLTEQNNCYIEKHTEASEYLNVSYRHLLYVLNQFCQQNYLKKEGRTYYIQNRKQLEKLADELTR</sequence>
<evidence type="ECO:0000313" key="4">
    <source>
        <dbReference type="EMBL" id="RFT67399.1"/>
    </source>
</evidence>
<dbReference type="PROSITE" id="PS50042">
    <property type="entry name" value="CNMP_BINDING_3"/>
    <property type="match status" value="1"/>
</dbReference>
<dbReference type="InterPro" id="IPR000595">
    <property type="entry name" value="cNMP-bd_dom"/>
</dbReference>
<dbReference type="NCBIfam" id="NF007707">
    <property type="entry name" value="PRK10402.1"/>
    <property type="match status" value="1"/>
</dbReference>
<dbReference type="InterPro" id="IPR014710">
    <property type="entry name" value="RmlC-like_jellyroll"/>
</dbReference>
<organism evidence="3 5">
    <name type="scientific">Bacillus clarus</name>
    <dbReference type="NCBI Taxonomy" id="2338372"/>
    <lineage>
        <taxon>Bacteria</taxon>
        <taxon>Bacillati</taxon>
        <taxon>Bacillota</taxon>
        <taxon>Bacilli</taxon>
        <taxon>Bacillales</taxon>
        <taxon>Bacillaceae</taxon>
        <taxon>Bacillus</taxon>
        <taxon>Bacillus cereus group</taxon>
    </lineage>
</organism>
<evidence type="ECO:0000313" key="3">
    <source>
        <dbReference type="EMBL" id="KFM99781.1"/>
    </source>
</evidence>
<dbReference type="Proteomes" id="UP000264294">
    <property type="component" value="Unassembled WGS sequence"/>
</dbReference>
<accession>A0A090YNF8</accession>
<keyword evidence="1" id="KW-0010">Activator</keyword>
<evidence type="ECO:0000259" key="2">
    <source>
        <dbReference type="PROSITE" id="PS50042"/>
    </source>
</evidence>
<comment type="caution">
    <text evidence="3">The sequence shown here is derived from an EMBL/GenBank/DDBJ whole genome shotgun (WGS) entry which is preliminary data.</text>
</comment>
<dbReference type="SUPFAM" id="SSF51206">
    <property type="entry name" value="cAMP-binding domain-like"/>
    <property type="match status" value="1"/>
</dbReference>
<dbReference type="AlphaFoldDB" id="A0A090YNF8"/>
<dbReference type="SUPFAM" id="SSF46785">
    <property type="entry name" value="Winged helix' DNA-binding domain"/>
    <property type="match status" value="1"/>
</dbReference>
<reference evidence="4 6" key="2">
    <citation type="submission" date="2018-08" db="EMBL/GenBank/DDBJ databases">
        <title>Bacillus clarus sp. nov. strain PS00077A.</title>
        <authorList>
            <person name="Mendez Acevedo M."/>
            <person name="Carroll L."/>
            <person name="Mukherjee M."/>
            <person name="Wiedmann M."/>
            <person name="Kovac J."/>
        </authorList>
    </citation>
    <scope>NUCLEOTIDE SEQUENCE [LARGE SCALE GENOMIC DNA]</scope>
    <source>
        <strain evidence="4 6">PS00077A</strain>
    </source>
</reference>
<keyword evidence="6" id="KW-1185">Reference proteome</keyword>
<name>A0A090YNF8_9BACI</name>
<evidence type="ECO:0000313" key="5">
    <source>
        <dbReference type="Proteomes" id="UP000029389"/>
    </source>
</evidence>
<dbReference type="EMBL" id="JMQC01000008">
    <property type="protein sequence ID" value="KFM99781.1"/>
    <property type="molecule type" value="Genomic_DNA"/>
</dbReference>
<dbReference type="InterPro" id="IPR036390">
    <property type="entry name" value="WH_DNA-bd_sf"/>
</dbReference>
<dbReference type="PATRIC" id="fig|1405.8.peg.2575"/>
<dbReference type="Pfam" id="PF00027">
    <property type="entry name" value="cNMP_binding"/>
    <property type="match status" value="1"/>
</dbReference>
<dbReference type="SMART" id="SM00100">
    <property type="entry name" value="cNMP"/>
    <property type="match status" value="1"/>
</dbReference>
<gene>
    <name evidence="3" type="primary">nsr</name>
    <name evidence="4" type="synonym">yeiL</name>
    <name evidence="4" type="ORF">D0U04_08065</name>
    <name evidence="3" type="ORF">DJ93_2387</name>
</gene>
<dbReference type="CDD" id="cd00038">
    <property type="entry name" value="CAP_ED"/>
    <property type="match status" value="1"/>
</dbReference>
<evidence type="ECO:0000256" key="1">
    <source>
        <dbReference type="ARBA" id="ARBA00023159"/>
    </source>
</evidence>